<comment type="caution">
    <text evidence="1">The sequence shown here is derived from an EMBL/GenBank/DDBJ whole genome shotgun (WGS) entry which is preliminary data.</text>
</comment>
<sequence length="90" mass="9621">MAVLYAADLQETTDLNNSIETSSDATLLLGLEGMAVMRVEVDQDGHRTVHVSTDDESAKAFPACGVFATRVKDLPRDLCVGGDALALLQR</sequence>
<organism evidence="1 2">
    <name type="scientific">Nonomuraea diastatica</name>
    <dbReference type="NCBI Taxonomy" id="1848329"/>
    <lineage>
        <taxon>Bacteria</taxon>
        <taxon>Bacillati</taxon>
        <taxon>Actinomycetota</taxon>
        <taxon>Actinomycetes</taxon>
        <taxon>Streptosporangiales</taxon>
        <taxon>Streptosporangiaceae</taxon>
        <taxon>Nonomuraea</taxon>
    </lineage>
</organism>
<keyword evidence="2" id="KW-1185">Reference proteome</keyword>
<evidence type="ECO:0000313" key="1">
    <source>
        <dbReference type="EMBL" id="TDD15498.1"/>
    </source>
</evidence>
<accession>A0A4R4W9S1</accession>
<proteinExistence type="predicted"/>
<reference evidence="1 2" key="1">
    <citation type="submission" date="2019-03" db="EMBL/GenBank/DDBJ databases">
        <title>Draft genome sequences of novel Actinobacteria.</title>
        <authorList>
            <person name="Sahin N."/>
            <person name="Ay H."/>
            <person name="Saygin H."/>
        </authorList>
    </citation>
    <scope>NUCLEOTIDE SEQUENCE [LARGE SCALE GENOMIC DNA]</scope>
    <source>
        <strain evidence="1 2">KC712</strain>
    </source>
</reference>
<gene>
    <name evidence="1" type="ORF">E1294_34355</name>
</gene>
<dbReference type="OrthoDB" id="4328176at2"/>
<name>A0A4R4W9S1_9ACTN</name>
<dbReference type="RefSeq" id="WP_132515137.1">
    <property type="nucleotide sequence ID" value="NZ_SMKP01000124.1"/>
</dbReference>
<dbReference type="AlphaFoldDB" id="A0A4R4W9S1"/>
<protein>
    <submittedName>
        <fullName evidence="1">Uncharacterized protein</fullName>
    </submittedName>
</protein>
<evidence type="ECO:0000313" key="2">
    <source>
        <dbReference type="Proteomes" id="UP000294543"/>
    </source>
</evidence>
<dbReference type="Proteomes" id="UP000294543">
    <property type="component" value="Unassembled WGS sequence"/>
</dbReference>
<dbReference type="EMBL" id="SMKP01000124">
    <property type="protein sequence ID" value="TDD15498.1"/>
    <property type="molecule type" value="Genomic_DNA"/>
</dbReference>